<reference evidence="1" key="1">
    <citation type="submission" date="2021-07" db="EMBL/GenBank/DDBJ databases">
        <authorList>
            <person name="Durling M."/>
        </authorList>
    </citation>
    <scope>NUCLEOTIDE SEQUENCE</scope>
</reference>
<dbReference type="Proteomes" id="UP000701801">
    <property type="component" value="Unassembled WGS sequence"/>
</dbReference>
<gene>
    <name evidence="1" type="ORF">HYALB_00006111</name>
</gene>
<protein>
    <submittedName>
        <fullName evidence="1">Uncharacterized protein</fullName>
    </submittedName>
</protein>
<dbReference type="AlphaFoldDB" id="A0A9N9Q251"/>
<evidence type="ECO:0000313" key="1">
    <source>
        <dbReference type="EMBL" id="CAG8983083.1"/>
    </source>
</evidence>
<comment type="caution">
    <text evidence="1">The sequence shown here is derived from an EMBL/GenBank/DDBJ whole genome shotgun (WGS) entry which is preliminary data.</text>
</comment>
<organism evidence="1 2">
    <name type="scientific">Hymenoscyphus albidus</name>
    <dbReference type="NCBI Taxonomy" id="595503"/>
    <lineage>
        <taxon>Eukaryota</taxon>
        <taxon>Fungi</taxon>
        <taxon>Dikarya</taxon>
        <taxon>Ascomycota</taxon>
        <taxon>Pezizomycotina</taxon>
        <taxon>Leotiomycetes</taxon>
        <taxon>Helotiales</taxon>
        <taxon>Helotiaceae</taxon>
        <taxon>Hymenoscyphus</taxon>
    </lineage>
</organism>
<sequence length="111" mass="12748">MVSRKSNDYLATAKSSTWSDLQVYHAVKTCFGAVRICEVMIKRGYAAKIELNFITGQDFHVYPQFDTDDLIRLGSLRRKKLGRRSSLPAAPALFLYQDRGMLSLFLATWYF</sequence>
<proteinExistence type="predicted"/>
<accession>A0A9N9Q251</accession>
<evidence type="ECO:0000313" key="2">
    <source>
        <dbReference type="Proteomes" id="UP000701801"/>
    </source>
</evidence>
<dbReference type="EMBL" id="CAJVRM010000709">
    <property type="protein sequence ID" value="CAG8983083.1"/>
    <property type="molecule type" value="Genomic_DNA"/>
</dbReference>
<name>A0A9N9Q251_9HELO</name>
<keyword evidence="2" id="KW-1185">Reference proteome</keyword>